<dbReference type="EMBL" id="MPUH01000415">
    <property type="protein sequence ID" value="OMJ80634.1"/>
    <property type="molecule type" value="Genomic_DNA"/>
</dbReference>
<keyword evidence="2" id="KW-1185">Reference proteome</keyword>
<organism evidence="1 2">
    <name type="scientific">Stentor coeruleus</name>
    <dbReference type="NCBI Taxonomy" id="5963"/>
    <lineage>
        <taxon>Eukaryota</taxon>
        <taxon>Sar</taxon>
        <taxon>Alveolata</taxon>
        <taxon>Ciliophora</taxon>
        <taxon>Postciliodesmatophora</taxon>
        <taxon>Heterotrichea</taxon>
        <taxon>Heterotrichida</taxon>
        <taxon>Stentoridae</taxon>
        <taxon>Stentor</taxon>
    </lineage>
</organism>
<protein>
    <submittedName>
        <fullName evidence="1">Uncharacterized protein</fullName>
    </submittedName>
</protein>
<evidence type="ECO:0000313" key="1">
    <source>
        <dbReference type="EMBL" id="OMJ80634.1"/>
    </source>
</evidence>
<reference evidence="1 2" key="1">
    <citation type="submission" date="2016-11" db="EMBL/GenBank/DDBJ databases">
        <title>The macronuclear genome of Stentor coeruleus: a giant cell with tiny introns.</title>
        <authorList>
            <person name="Slabodnick M."/>
            <person name="Ruby J.G."/>
            <person name="Reiff S.B."/>
            <person name="Swart E.C."/>
            <person name="Gosai S."/>
            <person name="Prabakaran S."/>
            <person name="Witkowska E."/>
            <person name="Larue G.E."/>
            <person name="Fisher S."/>
            <person name="Freeman R.M."/>
            <person name="Gunawardena J."/>
            <person name="Chu W."/>
            <person name="Stover N.A."/>
            <person name="Gregory B.D."/>
            <person name="Nowacki M."/>
            <person name="Derisi J."/>
            <person name="Roy S.W."/>
            <person name="Marshall W.F."/>
            <person name="Sood P."/>
        </authorList>
    </citation>
    <scope>NUCLEOTIDE SEQUENCE [LARGE SCALE GENOMIC DNA]</scope>
    <source>
        <strain evidence="1">WM001</strain>
    </source>
</reference>
<evidence type="ECO:0000313" key="2">
    <source>
        <dbReference type="Proteomes" id="UP000187209"/>
    </source>
</evidence>
<dbReference type="Proteomes" id="UP000187209">
    <property type="component" value="Unassembled WGS sequence"/>
</dbReference>
<dbReference type="AlphaFoldDB" id="A0A1R2BV42"/>
<name>A0A1R2BV42_9CILI</name>
<sequence>MKRKVLEDFFTPIKKLNPISDKCRKCGEILLDKNSEHSCKKKEPVSEPIKPKKSLPDSFQILMSTCQRSTKANFHLEYLGKLQGKHIWKYLYENPLNSKYKSKVHKLKQNSQDPSEILLTFTTNHIGTPNDFYGKTSKPSLSPGILKSVLQKAVRRKNRNSCLKTALQLSCNCGIKELTRRLCVIVLEDTILHKDFPLLVWCMGVDDYEYSKEMFESIMQIVSDLAEVEYVDILEDNIKVDVHKLWKNSGELVKSMLVRGFYRGMGGDVAMLNGFAETWHKRLQEDKWVEVLEGVYKGLVLFKPEDVAEEFTMNDVLIEGIDHHCTNIIEYLQEIPEILSNYPFCSNHSLPDYLSSALWNFRSSINHHKPINEHPIASSLLALQFKSKPLPDEFFITHVLPHIDSFSINELNKRFKRL</sequence>
<proteinExistence type="predicted"/>
<accession>A0A1R2BV42</accession>
<gene>
    <name evidence="1" type="ORF">SteCoe_19068</name>
</gene>
<dbReference type="OrthoDB" id="47990at2759"/>
<comment type="caution">
    <text evidence="1">The sequence shown here is derived from an EMBL/GenBank/DDBJ whole genome shotgun (WGS) entry which is preliminary data.</text>
</comment>